<dbReference type="EMBL" id="JAHXZI010000001">
    <property type="protein sequence ID" value="MBW6432396.1"/>
    <property type="molecule type" value="Genomic_DNA"/>
</dbReference>
<proteinExistence type="predicted"/>
<keyword evidence="2" id="KW-1133">Transmembrane helix</keyword>
<sequence>MRITVRASDHRDPDRQEGALAAFLDQQPQLRGRVQLIGDGQQAGGISQSVAMIIIDLGPTVLGTFAGLVIAWLRHRTGSTQVTITRADGTKLDLQAQRVKNLSGPELTALAAELGKALNPPPPAVSPAQHQEQAPTPDPRSINDPQTP</sequence>
<keyword evidence="2" id="KW-0472">Membrane</keyword>
<keyword evidence="4" id="KW-1185">Reference proteome</keyword>
<feature type="region of interest" description="Disordered" evidence="1">
    <location>
        <begin position="113"/>
        <end position="148"/>
    </location>
</feature>
<evidence type="ECO:0000313" key="4">
    <source>
        <dbReference type="Proteomes" id="UP001519863"/>
    </source>
</evidence>
<gene>
    <name evidence="3" type="ORF">KZ829_01385</name>
</gene>
<evidence type="ECO:0000313" key="3">
    <source>
        <dbReference type="EMBL" id="MBW6432396.1"/>
    </source>
</evidence>
<feature type="transmembrane region" description="Helical" evidence="2">
    <location>
        <begin position="50"/>
        <end position="73"/>
    </location>
</feature>
<evidence type="ECO:0000256" key="1">
    <source>
        <dbReference type="SAM" id="MobiDB-lite"/>
    </source>
</evidence>
<keyword evidence="2" id="KW-0812">Transmembrane</keyword>
<dbReference type="Proteomes" id="UP001519863">
    <property type="component" value="Unassembled WGS sequence"/>
</dbReference>
<protein>
    <submittedName>
        <fullName evidence="3">Uncharacterized protein</fullName>
    </submittedName>
</protein>
<dbReference type="RefSeq" id="WP_220142048.1">
    <property type="nucleotide sequence ID" value="NZ_JAHXZI010000001.1"/>
</dbReference>
<organism evidence="3 4">
    <name type="scientific">Actinoplanes hulinensis</name>
    <dbReference type="NCBI Taxonomy" id="1144547"/>
    <lineage>
        <taxon>Bacteria</taxon>
        <taxon>Bacillati</taxon>
        <taxon>Actinomycetota</taxon>
        <taxon>Actinomycetes</taxon>
        <taxon>Micromonosporales</taxon>
        <taxon>Micromonosporaceae</taxon>
        <taxon>Actinoplanes</taxon>
    </lineage>
</organism>
<comment type="caution">
    <text evidence="3">The sequence shown here is derived from an EMBL/GenBank/DDBJ whole genome shotgun (WGS) entry which is preliminary data.</text>
</comment>
<dbReference type="InterPro" id="IPR045428">
    <property type="entry name" value="EACC1"/>
</dbReference>
<reference evidence="3 4" key="1">
    <citation type="journal article" date="2013" name="Antonie Van Leeuwenhoek">
        <title>Actinoplanes hulinensis sp. nov., a novel actinomycete isolated from soybean root (Glycine max (L.) Merr).</title>
        <authorList>
            <person name="Shen Y."/>
            <person name="Liu C."/>
            <person name="Wang X."/>
            <person name="Zhao J."/>
            <person name="Jia F."/>
            <person name="Zhang Y."/>
            <person name="Wang L."/>
            <person name="Yang D."/>
            <person name="Xiang W."/>
        </authorList>
    </citation>
    <scope>NUCLEOTIDE SEQUENCE [LARGE SCALE GENOMIC DNA]</scope>
    <source>
        <strain evidence="3 4">NEAU-M9</strain>
    </source>
</reference>
<dbReference type="Pfam" id="PF19953">
    <property type="entry name" value="EACC1"/>
    <property type="match status" value="1"/>
</dbReference>
<evidence type="ECO:0000256" key="2">
    <source>
        <dbReference type="SAM" id="Phobius"/>
    </source>
</evidence>
<accession>A0ABS7AVG7</accession>
<name>A0ABS7AVG7_9ACTN</name>